<dbReference type="Proteomes" id="UP000257109">
    <property type="component" value="Unassembled WGS sequence"/>
</dbReference>
<dbReference type="EMBL" id="QJKJ01013507">
    <property type="protein sequence ID" value="RDX66293.1"/>
    <property type="molecule type" value="Genomic_DNA"/>
</dbReference>
<keyword evidence="1" id="KW-0812">Transmembrane</keyword>
<sequence length="78" mass="9416">MDQVFELHELSCSITSDKDPIFLNMIWSELARAQKLIFNIFVWTTSLLYNINFIPLYKLLFMRWSMGKHHAFTFYFTT</sequence>
<evidence type="ECO:0000313" key="3">
    <source>
        <dbReference type="Proteomes" id="UP000257109"/>
    </source>
</evidence>
<dbReference type="AlphaFoldDB" id="A0A371EJR2"/>
<reference evidence="2" key="1">
    <citation type="submission" date="2018-05" db="EMBL/GenBank/DDBJ databases">
        <title>Draft genome of Mucuna pruriens seed.</title>
        <authorList>
            <person name="Nnadi N.E."/>
            <person name="Vos R."/>
            <person name="Hasami M.H."/>
            <person name="Devisetty U.K."/>
            <person name="Aguiy J.C."/>
        </authorList>
    </citation>
    <scope>NUCLEOTIDE SEQUENCE [LARGE SCALE GENOMIC DNA]</scope>
    <source>
        <strain evidence="2">JCA_2017</strain>
    </source>
</reference>
<evidence type="ECO:0000256" key="1">
    <source>
        <dbReference type="SAM" id="Phobius"/>
    </source>
</evidence>
<evidence type="ECO:0000313" key="2">
    <source>
        <dbReference type="EMBL" id="RDX66293.1"/>
    </source>
</evidence>
<keyword evidence="3" id="KW-1185">Reference proteome</keyword>
<feature type="transmembrane region" description="Helical" evidence="1">
    <location>
        <begin position="36"/>
        <end position="60"/>
    </location>
</feature>
<gene>
    <name evidence="2" type="ORF">CR513_54961</name>
</gene>
<protein>
    <submittedName>
        <fullName evidence="2">Uncharacterized protein</fullName>
    </submittedName>
</protein>
<proteinExistence type="predicted"/>
<comment type="caution">
    <text evidence="2">The sequence shown here is derived from an EMBL/GenBank/DDBJ whole genome shotgun (WGS) entry which is preliminary data.</text>
</comment>
<organism evidence="2 3">
    <name type="scientific">Mucuna pruriens</name>
    <name type="common">Velvet bean</name>
    <name type="synonym">Dolichos pruriens</name>
    <dbReference type="NCBI Taxonomy" id="157652"/>
    <lineage>
        <taxon>Eukaryota</taxon>
        <taxon>Viridiplantae</taxon>
        <taxon>Streptophyta</taxon>
        <taxon>Embryophyta</taxon>
        <taxon>Tracheophyta</taxon>
        <taxon>Spermatophyta</taxon>
        <taxon>Magnoliopsida</taxon>
        <taxon>eudicotyledons</taxon>
        <taxon>Gunneridae</taxon>
        <taxon>Pentapetalae</taxon>
        <taxon>rosids</taxon>
        <taxon>fabids</taxon>
        <taxon>Fabales</taxon>
        <taxon>Fabaceae</taxon>
        <taxon>Papilionoideae</taxon>
        <taxon>50 kb inversion clade</taxon>
        <taxon>NPAAA clade</taxon>
        <taxon>indigoferoid/millettioid clade</taxon>
        <taxon>Phaseoleae</taxon>
        <taxon>Mucuna</taxon>
    </lineage>
</organism>
<keyword evidence="1" id="KW-0472">Membrane</keyword>
<name>A0A371EJR2_MUCPR</name>
<feature type="non-terminal residue" evidence="2">
    <location>
        <position position="1"/>
    </location>
</feature>
<accession>A0A371EJR2</accession>
<keyword evidence="1" id="KW-1133">Transmembrane helix</keyword>